<evidence type="ECO:0000256" key="1">
    <source>
        <dbReference type="SAM" id="MobiDB-lite"/>
    </source>
</evidence>
<dbReference type="EMBL" id="BMIO01000003">
    <property type="protein sequence ID" value="GGD39617.1"/>
    <property type="molecule type" value="Genomic_DNA"/>
</dbReference>
<feature type="compositionally biased region" description="Polar residues" evidence="1">
    <location>
        <begin position="100"/>
        <end position="111"/>
    </location>
</feature>
<keyword evidence="3" id="KW-1185">Reference proteome</keyword>
<evidence type="ECO:0000313" key="2">
    <source>
        <dbReference type="EMBL" id="GGD39617.1"/>
    </source>
</evidence>
<feature type="region of interest" description="Disordered" evidence="1">
    <location>
        <begin position="89"/>
        <end position="111"/>
    </location>
</feature>
<evidence type="ECO:0000313" key="3">
    <source>
        <dbReference type="Proteomes" id="UP000598997"/>
    </source>
</evidence>
<proteinExistence type="predicted"/>
<dbReference type="Proteomes" id="UP000598997">
    <property type="component" value="Unassembled WGS sequence"/>
</dbReference>
<protein>
    <submittedName>
        <fullName evidence="2">Uncharacterized protein</fullName>
    </submittedName>
</protein>
<sequence>MDNARLSGLQRGEHGFGQILFENRRIVRGKLLAQRVVARDFGGKRGIACDLYCDLLFAFAFDLAVGESSEFLFRRGHAVFSSSIAISASRPRTSRELSVPTGQPTISAASL</sequence>
<dbReference type="AlphaFoldDB" id="A0A917DIC3"/>
<name>A0A917DIC3_9SPHN</name>
<accession>A0A917DIC3</accession>
<gene>
    <name evidence="2" type="ORF">GCM10010989_12220</name>
</gene>
<comment type="caution">
    <text evidence="2">The sequence shown here is derived from an EMBL/GenBank/DDBJ whole genome shotgun (WGS) entry which is preliminary data.</text>
</comment>
<reference evidence="2 3" key="1">
    <citation type="journal article" date="2014" name="Int. J. Syst. Evol. Microbiol.">
        <title>Complete genome sequence of Corynebacterium casei LMG S-19264T (=DSM 44701T), isolated from a smear-ripened cheese.</title>
        <authorList>
            <consortium name="US DOE Joint Genome Institute (JGI-PGF)"/>
            <person name="Walter F."/>
            <person name="Albersmeier A."/>
            <person name="Kalinowski J."/>
            <person name="Ruckert C."/>
        </authorList>
    </citation>
    <scope>NUCLEOTIDE SEQUENCE [LARGE SCALE GENOMIC DNA]</scope>
    <source>
        <strain evidence="2 3">CGMCC 1.15358</strain>
    </source>
</reference>
<organism evidence="2 3">
    <name type="scientific">Croceicoccus pelagius</name>
    <dbReference type="NCBI Taxonomy" id="1703341"/>
    <lineage>
        <taxon>Bacteria</taxon>
        <taxon>Pseudomonadati</taxon>
        <taxon>Pseudomonadota</taxon>
        <taxon>Alphaproteobacteria</taxon>
        <taxon>Sphingomonadales</taxon>
        <taxon>Erythrobacteraceae</taxon>
        <taxon>Croceicoccus</taxon>
    </lineage>
</organism>